<dbReference type="Gene3D" id="3.40.50.11410">
    <property type="match status" value="1"/>
</dbReference>
<dbReference type="EMBL" id="CP003344">
    <property type="protein sequence ID" value="AGA68081.1"/>
    <property type="molecule type" value="Genomic_DNA"/>
</dbReference>
<dbReference type="Pfam" id="PF18133">
    <property type="entry name" value="HydF_tetramer"/>
    <property type="match status" value="1"/>
</dbReference>
<dbReference type="Proteomes" id="UP000010797">
    <property type="component" value="Chromosome"/>
</dbReference>
<dbReference type="NCBIfam" id="TIGR03918">
    <property type="entry name" value="GTP_HydF"/>
    <property type="match status" value="1"/>
</dbReference>
<dbReference type="SUPFAM" id="SSF52540">
    <property type="entry name" value="P-loop containing nucleoside triphosphate hydrolases"/>
    <property type="match status" value="1"/>
</dbReference>
<feature type="domain" description="G" evidence="3">
    <location>
        <begin position="11"/>
        <end position="126"/>
    </location>
</feature>
<dbReference type="eggNOG" id="COG0486">
    <property type="taxonomic scope" value="Bacteria"/>
</dbReference>
<dbReference type="GO" id="GO:0002098">
    <property type="term" value="P:tRNA wobble uridine modification"/>
    <property type="evidence" value="ECO:0007669"/>
    <property type="project" value="TreeGrafter"/>
</dbReference>
<dbReference type="NCBIfam" id="TIGR00231">
    <property type="entry name" value="small_GTP"/>
    <property type="match status" value="1"/>
</dbReference>
<sequence length="402" mass="44294">MNQTPTANLPHIAIFGNRNAGKSSLLNALLGQDLALVSPIKGTTTDPVQKTMELIPFGPVVFIDTAGLDDEGELGELRVKRSLKVLQKADLAIYVSDINDMDDPSFEAAKASFTKTNTPYLRVINKIDSVCQERLGEIKDNKDRGVENEDSSVYVSSLKSTGIVELREQLIKILQDSAQDPAIVGDLLPYNSTVVLVVPIDSAAPKARLILPQVQVIRDCLDHGLQCHVVRDAELESALQELPKVDLVITDSQAFKQVSAIVPSTIKLTSFSILFARLKGDLQELIRGASRLPGLQEGAQILMMESCSHNHSHEDIGRIKIPNLITKRLGKTFSFDYKMGQDFPENLEEYDLVIHCGSCMVNKKTMDSRIQLCRTKGIPITNYGIVLAYLNGIMERAIEILV</sequence>
<dbReference type="KEGG" id="ddl:Desdi_0548"/>
<dbReference type="InterPro" id="IPR005225">
    <property type="entry name" value="Small_GTP-bd"/>
</dbReference>
<dbReference type="GO" id="GO:0005737">
    <property type="term" value="C:cytoplasm"/>
    <property type="evidence" value="ECO:0007669"/>
    <property type="project" value="TreeGrafter"/>
</dbReference>
<accession>L0F619</accession>
<dbReference type="InterPro" id="IPR006073">
    <property type="entry name" value="GTP-bd"/>
</dbReference>
<dbReference type="GO" id="GO:0005525">
    <property type="term" value="F:GTP binding"/>
    <property type="evidence" value="ECO:0007669"/>
    <property type="project" value="UniProtKB-KW"/>
</dbReference>
<dbReference type="InterPro" id="IPR040644">
    <property type="entry name" value="HydF_tetramer"/>
</dbReference>
<dbReference type="HOGENOM" id="CLU_042017_0_0_9"/>
<dbReference type="InterPro" id="IPR027417">
    <property type="entry name" value="P-loop_NTPase"/>
</dbReference>
<reference evidence="7" key="1">
    <citation type="submission" date="2012-02" db="EMBL/GenBank/DDBJ databases">
        <title>Complete sequence of Desulfitobacterium dichloroeliminans LMG P-21439.</title>
        <authorList>
            <person name="Lucas S."/>
            <person name="Han J."/>
            <person name="Lapidus A."/>
            <person name="Cheng J.-F."/>
            <person name="Goodwin L."/>
            <person name="Pitluck S."/>
            <person name="Peters L."/>
            <person name="Ovchinnikova G."/>
            <person name="Teshima H."/>
            <person name="Detter J.C."/>
            <person name="Han C."/>
            <person name="Tapia R."/>
            <person name="Land M."/>
            <person name="Hauser L."/>
            <person name="Kyrpides N."/>
            <person name="Ivanova N."/>
            <person name="Pagani I."/>
            <person name="Kruse T."/>
            <person name="de Vos W.M."/>
            <person name="Boon N."/>
            <person name="Smidt H."/>
            <person name="Woyke T."/>
        </authorList>
    </citation>
    <scope>NUCLEOTIDE SEQUENCE [LARGE SCALE GENOMIC DNA]</scope>
    <source>
        <strain evidence="7">LMG P-21439 / DCA1</strain>
    </source>
</reference>
<evidence type="ECO:0000313" key="6">
    <source>
        <dbReference type="EMBL" id="AGA68081.1"/>
    </source>
</evidence>
<dbReference type="STRING" id="871963.Desdi_0548"/>
<dbReference type="InterPro" id="IPR041606">
    <property type="entry name" value="HydF_dimer"/>
</dbReference>
<dbReference type="PANTHER" id="PTHR42714:SF6">
    <property type="entry name" value="TRANSLATION INITIATION FACTOR IF-2"/>
    <property type="match status" value="1"/>
</dbReference>
<dbReference type="CDD" id="cd00880">
    <property type="entry name" value="Era_like"/>
    <property type="match status" value="1"/>
</dbReference>
<dbReference type="InterPro" id="IPR023873">
    <property type="entry name" value="FeFe-hyd_GTPase_HydF"/>
</dbReference>
<dbReference type="RefSeq" id="WP_015261085.1">
    <property type="nucleotide sequence ID" value="NC_019903.1"/>
</dbReference>
<keyword evidence="1" id="KW-0547">Nucleotide-binding</keyword>
<evidence type="ECO:0000313" key="7">
    <source>
        <dbReference type="Proteomes" id="UP000010797"/>
    </source>
</evidence>
<evidence type="ECO:0000256" key="2">
    <source>
        <dbReference type="ARBA" id="ARBA00023134"/>
    </source>
</evidence>
<dbReference type="AlphaFoldDB" id="L0F619"/>
<dbReference type="OrthoDB" id="9811338at2"/>
<feature type="domain" description="Hydrogen maturase F dimerization" evidence="4">
    <location>
        <begin position="183"/>
        <end position="280"/>
    </location>
</feature>
<organism evidence="6 7">
    <name type="scientific">Desulfitobacterium dichloroeliminans (strain LMG P-21439 / DCA1)</name>
    <dbReference type="NCBI Taxonomy" id="871963"/>
    <lineage>
        <taxon>Bacteria</taxon>
        <taxon>Bacillati</taxon>
        <taxon>Bacillota</taxon>
        <taxon>Clostridia</taxon>
        <taxon>Eubacteriales</taxon>
        <taxon>Desulfitobacteriaceae</taxon>
        <taxon>Desulfitobacterium</taxon>
    </lineage>
</organism>
<dbReference type="GO" id="GO:0030488">
    <property type="term" value="P:tRNA methylation"/>
    <property type="evidence" value="ECO:0007669"/>
    <property type="project" value="TreeGrafter"/>
</dbReference>
<dbReference type="Gene3D" id="3.40.50.11420">
    <property type="match status" value="1"/>
</dbReference>
<evidence type="ECO:0000259" key="5">
    <source>
        <dbReference type="Pfam" id="PF18133"/>
    </source>
</evidence>
<protein>
    <submittedName>
        <fullName evidence="6">Iron-only hydrogenase maturation protein HydF</fullName>
    </submittedName>
</protein>
<evidence type="ECO:0000256" key="1">
    <source>
        <dbReference type="ARBA" id="ARBA00022741"/>
    </source>
</evidence>
<feature type="domain" description="Hydrogen maturase F tetramerization" evidence="5">
    <location>
        <begin position="284"/>
        <end position="400"/>
    </location>
</feature>
<dbReference type="Pfam" id="PF18128">
    <property type="entry name" value="HydF_dimer"/>
    <property type="match status" value="1"/>
</dbReference>
<evidence type="ECO:0000259" key="3">
    <source>
        <dbReference type="Pfam" id="PF01926"/>
    </source>
</evidence>
<dbReference type="Pfam" id="PF01926">
    <property type="entry name" value="MMR_HSR1"/>
    <property type="match status" value="1"/>
</dbReference>
<proteinExistence type="predicted"/>
<keyword evidence="2" id="KW-0342">GTP-binding</keyword>
<gene>
    <name evidence="6" type="ordered locus">Desdi_0548</name>
</gene>
<keyword evidence="7" id="KW-1185">Reference proteome</keyword>
<evidence type="ECO:0000259" key="4">
    <source>
        <dbReference type="Pfam" id="PF18128"/>
    </source>
</evidence>
<dbReference type="PANTHER" id="PTHR42714">
    <property type="entry name" value="TRNA MODIFICATION GTPASE GTPBP3"/>
    <property type="match status" value="1"/>
</dbReference>
<dbReference type="Gene3D" id="3.40.50.300">
    <property type="entry name" value="P-loop containing nucleotide triphosphate hydrolases"/>
    <property type="match status" value="1"/>
</dbReference>
<name>L0F619_DESDL</name>